<dbReference type="GO" id="GO:0001228">
    <property type="term" value="F:DNA-binding transcription activator activity, RNA polymerase II-specific"/>
    <property type="evidence" value="ECO:0007669"/>
    <property type="project" value="TreeGrafter"/>
</dbReference>
<dbReference type="GO" id="GO:0032259">
    <property type="term" value="P:methylation"/>
    <property type="evidence" value="ECO:0007669"/>
    <property type="project" value="UniProtKB-KW"/>
</dbReference>
<feature type="domain" description="C2H2-type" evidence="9">
    <location>
        <begin position="719"/>
        <end position="747"/>
    </location>
</feature>
<dbReference type="SUPFAM" id="SSF57667">
    <property type="entry name" value="beta-beta-alpha zinc fingers"/>
    <property type="match status" value="1"/>
</dbReference>
<dbReference type="InterPro" id="IPR036236">
    <property type="entry name" value="Znf_C2H2_sf"/>
</dbReference>
<dbReference type="PROSITE" id="PS50157">
    <property type="entry name" value="ZINC_FINGER_C2H2_2"/>
    <property type="match status" value="5"/>
</dbReference>
<keyword evidence="10" id="KW-0489">Methyltransferase</keyword>
<protein>
    <submittedName>
        <fullName evidence="10">Histone-lysine N-methyltransferase PRDM9</fullName>
    </submittedName>
</protein>
<keyword evidence="10" id="KW-0808">Transferase</keyword>
<evidence type="ECO:0000313" key="10">
    <source>
        <dbReference type="EMBL" id="KYM98024.1"/>
    </source>
</evidence>
<keyword evidence="2" id="KW-0479">Metal-binding</keyword>
<feature type="domain" description="C2H2-type" evidence="9">
    <location>
        <begin position="819"/>
        <end position="843"/>
    </location>
</feature>
<feature type="region of interest" description="Disordered" evidence="8">
    <location>
        <begin position="414"/>
        <end position="434"/>
    </location>
</feature>
<evidence type="ECO:0000256" key="5">
    <source>
        <dbReference type="ARBA" id="ARBA00022833"/>
    </source>
</evidence>
<comment type="subcellular location">
    <subcellularLocation>
        <location evidence="1">Nucleus</location>
    </subcellularLocation>
</comment>
<feature type="region of interest" description="Disordered" evidence="8">
    <location>
        <begin position="961"/>
        <end position="980"/>
    </location>
</feature>
<evidence type="ECO:0000259" key="9">
    <source>
        <dbReference type="PROSITE" id="PS50157"/>
    </source>
</evidence>
<accession>A0A195CAY6</accession>
<feature type="compositionally biased region" description="Low complexity" evidence="8">
    <location>
        <begin position="969"/>
        <end position="979"/>
    </location>
</feature>
<keyword evidence="11" id="KW-1185">Reference proteome</keyword>
<keyword evidence="6" id="KW-0539">Nucleus</keyword>
<dbReference type="PANTHER" id="PTHR24376">
    <property type="entry name" value="ZINC FINGER PROTEIN"/>
    <property type="match status" value="1"/>
</dbReference>
<feature type="compositionally biased region" description="Polar residues" evidence="8">
    <location>
        <begin position="418"/>
        <end position="428"/>
    </location>
</feature>
<evidence type="ECO:0000256" key="3">
    <source>
        <dbReference type="ARBA" id="ARBA00022737"/>
    </source>
</evidence>
<keyword evidence="5" id="KW-0862">Zinc</keyword>
<feature type="domain" description="C2H2-type" evidence="9">
    <location>
        <begin position="547"/>
        <end position="577"/>
    </location>
</feature>
<dbReference type="GO" id="GO:0005634">
    <property type="term" value="C:nucleus"/>
    <property type="evidence" value="ECO:0007669"/>
    <property type="project" value="UniProtKB-SubCell"/>
</dbReference>
<evidence type="ECO:0000256" key="2">
    <source>
        <dbReference type="ARBA" id="ARBA00022723"/>
    </source>
</evidence>
<dbReference type="PROSITE" id="PS00028">
    <property type="entry name" value="ZINC_FINGER_C2H2_1"/>
    <property type="match status" value="9"/>
</dbReference>
<dbReference type="GO" id="GO:0000978">
    <property type="term" value="F:RNA polymerase II cis-regulatory region sequence-specific DNA binding"/>
    <property type="evidence" value="ECO:0007669"/>
    <property type="project" value="TreeGrafter"/>
</dbReference>
<feature type="domain" description="C2H2-type" evidence="9">
    <location>
        <begin position="912"/>
        <end position="940"/>
    </location>
</feature>
<dbReference type="Proteomes" id="UP000078542">
    <property type="component" value="Unassembled WGS sequence"/>
</dbReference>
<evidence type="ECO:0000256" key="8">
    <source>
        <dbReference type="SAM" id="MobiDB-lite"/>
    </source>
</evidence>
<proteinExistence type="predicted"/>
<dbReference type="SMART" id="SM00355">
    <property type="entry name" value="ZnF_C2H2"/>
    <property type="match status" value="15"/>
</dbReference>
<evidence type="ECO:0000256" key="1">
    <source>
        <dbReference type="ARBA" id="ARBA00004123"/>
    </source>
</evidence>
<feature type="domain" description="C2H2-type" evidence="9">
    <location>
        <begin position="607"/>
        <end position="630"/>
    </location>
</feature>
<keyword evidence="4 7" id="KW-0863">Zinc-finger</keyword>
<reference evidence="10 11" key="1">
    <citation type="submission" date="2016-03" db="EMBL/GenBank/DDBJ databases">
        <title>Cyphomyrmex costatus WGS genome.</title>
        <authorList>
            <person name="Nygaard S."/>
            <person name="Hu H."/>
            <person name="Boomsma J."/>
            <person name="Zhang G."/>
        </authorList>
    </citation>
    <scope>NUCLEOTIDE SEQUENCE [LARGE SCALE GENOMIC DNA]</scope>
    <source>
        <strain evidence="10">MS0001</strain>
        <tissue evidence="10">Whole body</tissue>
    </source>
</reference>
<evidence type="ECO:0000256" key="4">
    <source>
        <dbReference type="ARBA" id="ARBA00022771"/>
    </source>
</evidence>
<dbReference type="EMBL" id="KQ978023">
    <property type="protein sequence ID" value="KYM98024.1"/>
    <property type="molecule type" value="Genomic_DNA"/>
</dbReference>
<dbReference type="STRING" id="456900.A0A195CAY6"/>
<evidence type="ECO:0000256" key="7">
    <source>
        <dbReference type="PROSITE-ProRule" id="PRU00042"/>
    </source>
</evidence>
<dbReference type="PANTHER" id="PTHR24376:SF235">
    <property type="entry name" value="C2H2-TYPE DOMAIN-CONTAINING PROTEIN"/>
    <property type="match status" value="1"/>
</dbReference>
<sequence length="1338" mass="153912">MNAEESRTAKLFNNEISQIKRLRQPTLTEYLDLCKKKHDIKFNPNKLNIMEDDFPTCALHHDDQIEKLSEEQIGQCNSSSTQLDSFSKQTVYSIQKQSTKHETHKKPFVKLHADVEMMKSFLDNLSDATIEDKITEDKTSNIISYDRGIPYCLRSLNGASSMEASSNLRIRKSKRVSEKFRFDTEFNINRKENVNDLEKVTSKVDWKIIMAQFKCKKCTISLTRCDEQPRNSHQISAFEAMKNTCLTPECNVQENDVQNEVKLKNVEISLERLTVPTVNIKEKTSNVEEHNDNDFLCKVCDERFPSKLAKRIHIKSSHIAYMSSICGARYTLKHKLLQHYLHKHVSKHNQCCVCYMLLPDYKALKQHLNGHCLKYIQRQDDQYLLDIELECNLTKKSKDFHCDETFLSRTSLKKHQSRTVQEENQQNSMEEDHSYSKDIFEIKTEKTDENTLICDEVINSDDSCNPLHNDYVKKTNEHQISLHSEKEPKINEVNGNILVNNNLIKEEIKTVNESQHSEKLLKNDSIKSNQDVTNKQMSDITTKIVNFPCDICGKQFQTSKNLEIHIRSFSVTSDVCPLCGTGFSSKRFLQTHITAAHVPYISQTYNFHCVFCNQGFSKKYDLRSHILHLHGQQVLNSLTRDSNKNQEKSNESITHTAICNVCNLVFETHDRYVEHRMYYYKKHIFTCSFCEQNFQGMYMFHHHNKLKHCPADKRKSYNYICDICHEGFNHESHFYSHNMHVHSNEVNLVETAEESEDINNRSLDYSFNVPKQIRNCSTDQGKQNEHLSNKYTCQICQIKCKNMDHFIKHKEFYSNDGDFKCDKCNRRCRALDFLNQHKKLTHSCWDVDNGHLCQICGEILETAISLKCHEKHFHSNITSNNTDNWKNCNQLLSSDVIQPDKSKNNTCNITEYKCLFCDMKFSTPNTVQTHIVHVHMDDMIAEQAALKLALPIINSNSIQEPFENSQIPSTSSLSSSSSTETKNNQTVELLNFKNIYSKNTVIEKAIPYVKKANSNPYFKKANSTSTRRIFAPNMKSKTNVSVPSSVTTTSSRIFAPNIKYKYSTPVLSHESTIYKTVSNNKSKDNTSILLGSINNLQKDYEISLKSGLTNEFKTNSLAKGSIIINKSKSTPILPTSPLPTLKRVMPKSGKSNEITNQKSESVNSHVIDHSYSCPLCPLQYPSLVFFHAHLKYAHADSIVSIRTDELRTNEPVPQVNESQKISIIKCLLCPCTFPNETKYKWHLRNSHTYYIYIPNSQQTKVNNVCIPPTPININKKGTVLETITIDDGGNVKNTSNEGAAEVTTLNYKEQNDKIGKLRVKPLAKLIENLPMDSASKFV</sequence>
<dbReference type="Gene3D" id="3.30.160.60">
    <property type="entry name" value="Classic Zinc Finger"/>
    <property type="match status" value="2"/>
</dbReference>
<dbReference type="GO" id="GO:0008270">
    <property type="term" value="F:zinc ion binding"/>
    <property type="evidence" value="ECO:0007669"/>
    <property type="project" value="UniProtKB-KW"/>
</dbReference>
<dbReference type="InterPro" id="IPR013087">
    <property type="entry name" value="Znf_C2H2_type"/>
</dbReference>
<name>A0A195CAY6_9HYME</name>
<dbReference type="GO" id="GO:0008168">
    <property type="term" value="F:methyltransferase activity"/>
    <property type="evidence" value="ECO:0007669"/>
    <property type="project" value="UniProtKB-KW"/>
</dbReference>
<organism evidence="10 11">
    <name type="scientific">Cyphomyrmex costatus</name>
    <dbReference type="NCBI Taxonomy" id="456900"/>
    <lineage>
        <taxon>Eukaryota</taxon>
        <taxon>Metazoa</taxon>
        <taxon>Ecdysozoa</taxon>
        <taxon>Arthropoda</taxon>
        <taxon>Hexapoda</taxon>
        <taxon>Insecta</taxon>
        <taxon>Pterygota</taxon>
        <taxon>Neoptera</taxon>
        <taxon>Endopterygota</taxon>
        <taxon>Hymenoptera</taxon>
        <taxon>Apocrita</taxon>
        <taxon>Aculeata</taxon>
        <taxon>Formicoidea</taxon>
        <taxon>Formicidae</taxon>
        <taxon>Myrmicinae</taxon>
        <taxon>Cyphomyrmex</taxon>
    </lineage>
</organism>
<evidence type="ECO:0000256" key="6">
    <source>
        <dbReference type="ARBA" id="ARBA00023242"/>
    </source>
</evidence>
<gene>
    <name evidence="10" type="ORF">ALC62_11370</name>
</gene>
<keyword evidence="3" id="KW-0677">Repeat</keyword>
<evidence type="ECO:0000313" key="11">
    <source>
        <dbReference type="Proteomes" id="UP000078542"/>
    </source>
</evidence>
<dbReference type="Pfam" id="PF00096">
    <property type="entry name" value="zf-C2H2"/>
    <property type="match status" value="1"/>
</dbReference>